<feature type="transmembrane region" description="Helical" evidence="1">
    <location>
        <begin position="29"/>
        <end position="45"/>
    </location>
</feature>
<dbReference type="PATRIC" id="fig|93466.3.peg.132"/>
<name>A0A172T120_FERPE</name>
<reference evidence="2 3" key="1">
    <citation type="submission" date="2014-08" db="EMBL/GenBank/DDBJ databases">
        <title>Fervidobacterium pennivorans DYC genome.</title>
        <authorList>
            <person name="Wushke S."/>
        </authorList>
    </citation>
    <scope>NUCLEOTIDE SEQUENCE [LARGE SCALE GENOMIC DNA]</scope>
    <source>
        <strain evidence="2 3">DYC</strain>
    </source>
</reference>
<feature type="transmembrane region" description="Helical" evidence="1">
    <location>
        <begin position="93"/>
        <end position="114"/>
    </location>
</feature>
<dbReference type="Proteomes" id="UP000077096">
    <property type="component" value="Chromosome"/>
</dbReference>
<gene>
    <name evidence="2" type="ORF">JM64_00670</name>
</gene>
<evidence type="ECO:0000256" key="1">
    <source>
        <dbReference type="SAM" id="Phobius"/>
    </source>
</evidence>
<dbReference type="OrthoDB" id="46572at2"/>
<protein>
    <submittedName>
        <fullName evidence="2">Uncharacterized protein</fullName>
    </submittedName>
</protein>
<dbReference type="AlphaFoldDB" id="A0A172T120"/>
<keyword evidence="1" id="KW-0472">Membrane</keyword>
<dbReference type="EMBL" id="CP011393">
    <property type="protein sequence ID" value="ANE40699.1"/>
    <property type="molecule type" value="Genomic_DNA"/>
</dbReference>
<evidence type="ECO:0000313" key="3">
    <source>
        <dbReference type="Proteomes" id="UP000077096"/>
    </source>
</evidence>
<accession>A0A172T120</accession>
<dbReference type="KEGG" id="fng:JM64_00670"/>
<evidence type="ECO:0000313" key="2">
    <source>
        <dbReference type="EMBL" id="ANE40699.1"/>
    </source>
</evidence>
<sequence>MEKILFIMGVSLIESYATFYLLFPNFSVGWYPVVFVILMFVILGLNTKLKDLLVISVISPIVSFFLLQVVSYFNFRSYATYNILLTVLARGAVGFGIAWMLIGVVVGSFINLLFTKGNGSSEY</sequence>
<keyword evidence="1" id="KW-0812">Transmembrane</keyword>
<keyword evidence="1" id="KW-1133">Transmembrane helix</keyword>
<organism evidence="2 3">
    <name type="scientific">Fervidobacterium pennivorans</name>
    <dbReference type="NCBI Taxonomy" id="93466"/>
    <lineage>
        <taxon>Bacteria</taxon>
        <taxon>Thermotogati</taxon>
        <taxon>Thermotogota</taxon>
        <taxon>Thermotogae</taxon>
        <taxon>Thermotogales</taxon>
        <taxon>Fervidobacteriaceae</taxon>
        <taxon>Fervidobacterium</taxon>
    </lineage>
</organism>
<feature type="transmembrane region" description="Helical" evidence="1">
    <location>
        <begin position="52"/>
        <end position="73"/>
    </location>
</feature>
<proteinExistence type="predicted"/>